<comment type="catalytic activity">
    <reaction evidence="11">
        <text>O-phospho-L-threonyl-[protein] + H2O = L-threonyl-[protein] + phosphate</text>
        <dbReference type="Rhea" id="RHEA:47004"/>
        <dbReference type="Rhea" id="RHEA-COMP:11060"/>
        <dbReference type="Rhea" id="RHEA-COMP:11605"/>
        <dbReference type="ChEBI" id="CHEBI:15377"/>
        <dbReference type="ChEBI" id="CHEBI:30013"/>
        <dbReference type="ChEBI" id="CHEBI:43474"/>
        <dbReference type="ChEBI" id="CHEBI:61977"/>
        <dbReference type="EC" id="3.1.3.16"/>
    </reaction>
</comment>
<evidence type="ECO:0000256" key="4">
    <source>
        <dbReference type="ARBA" id="ARBA00013081"/>
    </source>
</evidence>
<name>A0A5C7GZA3_9ROSI</name>
<evidence type="ECO:0000256" key="12">
    <source>
        <dbReference type="RuleBase" id="RU003465"/>
    </source>
</evidence>
<feature type="compositionally biased region" description="Low complexity" evidence="13">
    <location>
        <begin position="43"/>
        <end position="56"/>
    </location>
</feature>
<comment type="similarity">
    <text evidence="3 12">Belongs to the PP2C family.</text>
</comment>
<dbReference type="PROSITE" id="PS01032">
    <property type="entry name" value="PPM_1"/>
    <property type="match status" value="1"/>
</dbReference>
<feature type="region of interest" description="Disordered" evidence="13">
    <location>
        <begin position="23"/>
        <end position="56"/>
    </location>
</feature>
<reference evidence="16" key="1">
    <citation type="journal article" date="2019" name="Gigascience">
        <title>De novo genome assembly of the endangered Acer yangbiense, a plant species with extremely small populations endemic to Yunnan Province, China.</title>
        <authorList>
            <person name="Yang J."/>
            <person name="Wariss H.M."/>
            <person name="Tao L."/>
            <person name="Zhang R."/>
            <person name="Yun Q."/>
            <person name="Hollingsworth P."/>
            <person name="Dao Z."/>
            <person name="Luo G."/>
            <person name="Guo H."/>
            <person name="Ma Y."/>
            <person name="Sun W."/>
        </authorList>
    </citation>
    <scope>NUCLEOTIDE SEQUENCE [LARGE SCALE GENOMIC DNA]</scope>
    <source>
        <strain evidence="16">cv. Malutang</strain>
    </source>
</reference>
<evidence type="ECO:0000256" key="6">
    <source>
        <dbReference type="ARBA" id="ARBA00022801"/>
    </source>
</evidence>
<evidence type="ECO:0000259" key="14">
    <source>
        <dbReference type="PROSITE" id="PS51746"/>
    </source>
</evidence>
<keyword evidence="5" id="KW-0479">Metal-binding</keyword>
<dbReference type="PROSITE" id="PS51746">
    <property type="entry name" value="PPM_2"/>
    <property type="match status" value="1"/>
</dbReference>
<accession>A0A5C7GZA3</accession>
<evidence type="ECO:0000256" key="2">
    <source>
        <dbReference type="ARBA" id="ARBA00001946"/>
    </source>
</evidence>
<comment type="cofactor">
    <cofactor evidence="1">
        <name>Mn(2+)</name>
        <dbReference type="ChEBI" id="CHEBI:29035"/>
    </cofactor>
</comment>
<keyword evidence="9" id="KW-0464">Manganese</keyword>
<dbReference type="Pfam" id="PF00481">
    <property type="entry name" value="PP2C"/>
    <property type="match status" value="1"/>
</dbReference>
<dbReference type="InterPro" id="IPR036457">
    <property type="entry name" value="PPM-type-like_dom_sf"/>
</dbReference>
<dbReference type="GO" id="GO:0009738">
    <property type="term" value="P:abscisic acid-activated signaling pathway"/>
    <property type="evidence" value="ECO:0007669"/>
    <property type="project" value="UniProtKB-ARBA"/>
</dbReference>
<dbReference type="GO" id="GO:0046872">
    <property type="term" value="F:metal ion binding"/>
    <property type="evidence" value="ECO:0007669"/>
    <property type="project" value="UniProtKB-KW"/>
</dbReference>
<evidence type="ECO:0000313" key="16">
    <source>
        <dbReference type="Proteomes" id="UP000323000"/>
    </source>
</evidence>
<proteinExistence type="inferred from homology"/>
<evidence type="ECO:0000313" key="15">
    <source>
        <dbReference type="EMBL" id="TXG50090.1"/>
    </source>
</evidence>
<dbReference type="CDD" id="cd00143">
    <property type="entry name" value="PP2Cc"/>
    <property type="match status" value="1"/>
</dbReference>
<comment type="catalytic activity">
    <reaction evidence="10">
        <text>O-phospho-L-seryl-[protein] + H2O = L-seryl-[protein] + phosphate</text>
        <dbReference type="Rhea" id="RHEA:20629"/>
        <dbReference type="Rhea" id="RHEA-COMP:9863"/>
        <dbReference type="Rhea" id="RHEA-COMP:11604"/>
        <dbReference type="ChEBI" id="CHEBI:15377"/>
        <dbReference type="ChEBI" id="CHEBI:29999"/>
        <dbReference type="ChEBI" id="CHEBI:43474"/>
        <dbReference type="ChEBI" id="CHEBI:83421"/>
        <dbReference type="EC" id="3.1.3.16"/>
    </reaction>
</comment>
<organism evidence="15 16">
    <name type="scientific">Acer yangbiense</name>
    <dbReference type="NCBI Taxonomy" id="1000413"/>
    <lineage>
        <taxon>Eukaryota</taxon>
        <taxon>Viridiplantae</taxon>
        <taxon>Streptophyta</taxon>
        <taxon>Embryophyta</taxon>
        <taxon>Tracheophyta</taxon>
        <taxon>Spermatophyta</taxon>
        <taxon>Magnoliopsida</taxon>
        <taxon>eudicotyledons</taxon>
        <taxon>Gunneridae</taxon>
        <taxon>Pentapetalae</taxon>
        <taxon>rosids</taxon>
        <taxon>malvids</taxon>
        <taxon>Sapindales</taxon>
        <taxon>Sapindaceae</taxon>
        <taxon>Hippocastanoideae</taxon>
        <taxon>Acereae</taxon>
        <taxon>Acer</taxon>
    </lineage>
</organism>
<evidence type="ECO:0000256" key="5">
    <source>
        <dbReference type="ARBA" id="ARBA00022723"/>
    </source>
</evidence>
<evidence type="ECO:0000256" key="10">
    <source>
        <dbReference type="ARBA" id="ARBA00047761"/>
    </source>
</evidence>
<dbReference type="Proteomes" id="UP000323000">
    <property type="component" value="Chromosome 12"/>
</dbReference>
<keyword evidence="7" id="KW-0460">Magnesium</keyword>
<dbReference type="InterPro" id="IPR000222">
    <property type="entry name" value="PP2C_BS"/>
</dbReference>
<keyword evidence="16" id="KW-1185">Reference proteome</keyword>
<dbReference type="InterPro" id="IPR015655">
    <property type="entry name" value="PP2C"/>
</dbReference>
<gene>
    <name evidence="15" type="ORF">EZV62_025965</name>
</gene>
<evidence type="ECO:0000256" key="1">
    <source>
        <dbReference type="ARBA" id="ARBA00001936"/>
    </source>
</evidence>
<evidence type="ECO:0000256" key="13">
    <source>
        <dbReference type="SAM" id="MobiDB-lite"/>
    </source>
</evidence>
<evidence type="ECO:0000256" key="7">
    <source>
        <dbReference type="ARBA" id="ARBA00022842"/>
    </source>
</evidence>
<evidence type="ECO:0000256" key="3">
    <source>
        <dbReference type="ARBA" id="ARBA00006702"/>
    </source>
</evidence>
<evidence type="ECO:0000256" key="11">
    <source>
        <dbReference type="ARBA" id="ARBA00048336"/>
    </source>
</evidence>
<evidence type="ECO:0000256" key="9">
    <source>
        <dbReference type="ARBA" id="ARBA00023211"/>
    </source>
</evidence>
<evidence type="ECO:0000256" key="8">
    <source>
        <dbReference type="ARBA" id="ARBA00022912"/>
    </source>
</evidence>
<dbReference type="InterPro" id="IPR001932">
    <property type="entry name" value="PPM-type_phosphatase-like_dom"/>
</dbReference>
<dbReference type="SMART" id="SM00331">
    <property type="entry name" value="PP2C_SIG"/>
    <property type="match status" value="1"/>
</dbReference>
<dbReference type="OrthoDB" id="10264738at2759"/>
<dbReference type="PANTHER" id="PTHR47992">
    <property type="entry name" value="PROTEIN PHOSPHATASE"/>
    <property type="match status" value="1"/>
</dbReference>
<dbReference type="EMBL" id="VAHF01000012">
    <property type="protein sequence ID" value="TXG50090.1"/>
    <property type="molecule type" value="Genomic_DNA"/>
</dbReference>
<dbReference type="SMART" id="SM00332">
    <property type="entry name" value="PP2Cc"/>
    <property type="match status" value="1"/>
</dbReference>
<dbReference type="FunFam" id="3.60.40.10:FF:000044">
    <property type="entry name" value="probable protein phosphatase 2C 25"/>
    <property type="match status" value="1"/>
</dbReference>
<keyword evidence="6 12" id="KW-0378">Hydrolase</keyword>
<keyword evidence="8 12" id="KW-0904">Protein phosphatase</keyword>
<protein>
    <recommendedName>
        <fullName evidence="4">protein-serine/threonine phosphatase</fullName>
        <ecNumber evidence="4">3.1.3.16</ecNumber>
    </recommendedName>
</protein>
<sequence length="359" mass="38960">MPCAVAVPNSPIFSPSMRISSLFGKSPPSSLSPRIHGTPPTPQSQASTLSSSSPSSSLSLLIQNKVNDDGSVLKRKRPMRLDIPSTAGLGDFKLDTPRGEDRLDEVVVEGESYSVYCKRGKRGCVMEDRYSAALFGVFDGHGGTKAAEFAAKNLEKNIVREFSGRCEEDVESSITNGYLTTDAEFLKENQGGGACCVTALIRNGDLVVSNAGDCRAVMCRGGAAEALTSDHRPSRKDEKERIEALSGYVDCYRGVWRIQGSLAVSRGIGDRNYKQWVTAEPETRVVKVNPECEFLILASDGLWDKVSNQEAVDIVRPLCVGVEKPEPFSACKMLAELSVRRGSMDDISVMVIHLGRFVL</sequence>
<dbReference type="Gene3D" id="3.60.40.10">
    <property type="entry name" value="PPM-type phosphatase domain"/>
    <property type="match status" value="1"/>
</dbReference>
<dbReference type="EC" id="3.1.3.16" evidence="4"/>
<dbReference type="AlphaFoldDB" id="A0A5C7GZA3"/>
<dbReference type="GO" id="GO:0004722">
    <property type="term" value="F:protein serine/threonine phosphatase activity"/>
    <property type="evidence" value="ECO:0007669"/>
    <property type="project" value="UniProtKB-EC"/>
</dbReference>
<comment type="cofactor">
    <cofactor evidence="2">
        <name>Mg(2+)</name>
        <dbReference type="ChEBI" id="CHEBI:18420"/>
    </cofactor>
</comment>
<dbReference type="SUPFAM" id="SSF81606">
    <property type="entry name" value="PP2C-like"/>
    <property type="match status" value="1"/>
</dbReference>
<comment type="caution">
    <text evidence="15">The sequence shown here is derived from an EMBL/GenBank/DDBJ whole genome shotgun (WGS) entry which is preliminary data.</text>
</comment>
<feature type="domain" description="PPM-type phosphatase" evidence="14">
    <location>
        <begin position="112"/>
        <end position="354"/>
    </location>
</feature>